<reference evidence="5" key="1">
    <citation type="submission" date="2019-04" db="EMBL/GenBank/DDBJ databases">
        <title>Whole genome sequencing of cave bacteria.</title>
        <authorList>
            <person name="Gan H.M."/>
            <person name="Barton H."/>
            <person name="Savka M.A."/>
        </authorList>
    </citation>
    <scope>NUCLEOTIDE SEQUENCE [LARGE SCALE GENOMIC DNA]</scope>
    <source>
        <strain evidence="5">LC387</strain>
    </source>
</reference>
<organism evidence="5 6">
    <name type="scientific">Afipia massiliensis</name>
    <dbReference type="NCBI Taxonomy" id="211460"/>
    <lineage>
        <taxon>Bacteria</taxon>
        <taxon>Pseudomonadati</taxon>
        <taxon>Pseudomonadota</taxon>
        <taxon>Alphaproteobacteria</taxon>
        <taxon>Hyphomicrobiales</taxon>
        <taxon>Nitrobacteraceae</taxon>
        <taxon>Afipia</taxon>
    </lineage>
</organism>
<name>A0A4U6BTI8_9BRAD</name>
<proteinExistence type="inferred from homology"/>
<dbReference type="PANTHER" id="PTHR12128">
    <property type="entry name" value="DIHYDRODIPICOLINATE SYNTHASE"/>
    <property type="match status" value="1"/>
</dbReference>
<dbReference type="EMBL" id="LBIA02000001">
    <property type="protein sequence ID" value="TKT72124.1"/>
    <property type="molecule type" value="Genomic_DNA"/>
</dbReference>
<dbReference type="GO" id="GO:0008840">
    <property type="term" value="F:4-hydroxy-tetrahydrodipicolinate synthase activity"/>
    <property type="evidence" value="ECO:0007669"/>
    <property type="project" value="TreeGrafter"/>
</dbReference>
<evidence type="ECO:0000256" key="1">
    <source>
        <dbReference type="ARBA" id="ARBA00023239"/>
    </source>
</evidence>
<feature type="active site" description="Schiff-base intermediate with substrate" evidence="3">
    <location>
        <position position="171"/>
    </location>
</feature>
<dbReference type="SMART" id="SM01130">
    <property type="entry name" value="DHDPS"/>
    <property type="match status" value="1"/>
</dbReference>
<dbReference type="PANTHER" id="PTHR12128:SF72">
    <property type="entry name" value="DIHYDRODIPICOLINATE SYNTHASE"/>
    <property type="match status" value="1"/>
</dbReference>
<evidence type="ECO:0000256" key="3">
    <source>
        <dbReference type="PIRSR" id="PIRSR001365-1"/>
    </source>
</evidence>
<evidence type="ECO:0000256" key="4">
    <source>
        <dbReference type="PIRSR" id="PIRSR001365-2"/>
    </source>
</evidence>
<evidence type="ECO:0000313" key="5">
    <source>
        <dbReference type="EMBL" id="TKT72124.1"/>
    </source>
</evidence>
<gene>
    <name evidence="5" type="ORF">YH63_012235</name>
</gene>
<keyword evidence="1 2" id="KW-0456">Lyase</keyword>
<feature type="active site" description="Proton donor/acceptor" evidence="3">
    <location>
        <position position="143"/>
    </location>
</feature>
<sequence>MSDQPTDLPKNLHGVFPYLVSPTTADGRIKTDVLGNLCDDMIKAGVHGVTPLGSTGEFAYLSREQRTAVVTATVEATAKRVPVIAGVASTSTADAVAQAKAYQALGADGILAILEAYFPVKDAQVEAYFRAIADAVDIPVVIYTNPNFQRSDLTLDVIARLAEHPRIQYIKDASNNTGRLLSIINRCGDKMRVFAASAHIPAAVMLIGGVGWMAGPACIVPRESVKLYDLCKAGRWDEAVALQRKLWRVNEVFARFNLAACIKAGLDIQGYDVGDPIAPQTPLTAEERKIVEGVLAGLA</sequence>
<dbReference type="PRINTS" id="PR00146">
    <property type="entry name" value="DHPICSNTHASE"/>
</dbReference>
<dbReference type="OrthoDB" id="199953at2"/>
<comment type="similarity">
    <text evidence="2">Belongs to the DapA family.</text>
</comment>
<dbReference type="Gene3D" id="3.20.20.70">
    <property type="entry name" value="Aldolase class I"/>
    <property type="match status" value="1"/>
</dbReference>
<evidence type="ECO:0000256" key="2">
    <source>
        <dbReference type="PIRNR" id="PIRNR001365"/>
    </source>
</evidence>
<dbReference type="RefSeq" id="WP_046827364.1">
    <property type="nucleotide sequence ID" value="NZ_LBIA02000001.1"/>
</dbReference>
<keyword evidence="6" id="KW-1185">Reference proteome</keyword>
<dbReference type="STRING" id="211460.YH63_06765"/>
<dbReference type="PIRSF" id="PIRSF001365">
    <property type="entry name" value="DHDPS"/>
    <property type="match status" value="1"/>
</dbReference>
<dbReference type="Pfam" id="PF00701">
    <property type="entry name" value="DHDPS"/>
    <property type="match status" value="1"/>
</dbReference>
<evidence type="ECO:0000313" key="6">
    <source>
        <dbReference type="Proteomes" id="UP000034832"/>
    </source>
</evidence>
<feature type="binding site" evidence="4">
    <location>
        <position position="213"/>
    </location>
    <ligand>
        <name>pyruvate</name>
        <dbReference type="ChEBI" id="CHEBI:15361"/>
    </ligand>
</feature>
<dbReference type="CDD" id="cd00408">
    <property type="entry name" value="DHDPS-like"/>
    <property type="match status" value="1"/>
</dbReference>
<accession>A0A4U6BTI8</accession>
<protein>
    <submittedName>
        <fullName evidence="5">Dihydrodipicolinate synthase family protein</fullName>
    </submittedName>
</protein>
<comment type="caution">
    <text evidence="5">The sequence shown here is derived from an EMBL/GenBank/DDBJ whole genome shotgun (WGS) entry which is preliminary data.</text>
</comment>
<dbReference type="InterPro" id="IPR002220">
    <property type="entry name" value="DapA-like"/>
</dbReference>
<dbReference type="InterPro" id="IPR013785">
    <property type="entry name" value="Aldolase_TIM"/>
</dbReference>
<feature type="binding site" evidence="4">
    <location>
        <position position="55"/>
    </location>
    <ligand>
        <name>pyruvate</name>
        <dbReference type="ChEBI" id="CHEBI:15361"/>
    </ligand>
</feature>
<dbReference type="SUPFAM" id="SSF51569">
    <property type="entry name" value="Aldolase"/>
    <property type="match status" value="1"/>
</dbReference>
<dbReference type="Proteomes" id="UP000034832">
    <property type="component" value="Unassembled WGS sequence"/>
</dbReference>
<dbReference type="AlphaFoldDB" id="A0A4U6BTI8"/>